<keyword evidence="8" id="KW-1185">Reference proteome</keyword>
<dbReference type="GO" id="GO:0005524">
    <property type="term" value="F:ATP binding"/>
    <property type="evidence" value="ECO:0007669"/>
    <property type="project" value="UniProtKB-KW"/>
</dbReference>
<accession>A0A2T0ALV8</accession>
<dbReference type="AlphaFoldDB" id="A0A2T0ALV8"/>
<evidence type="ECO:0000256" key="3">
    <source>
        <dbReference type="ARBA" id="ARBA00022741"/>
    </source>
</evidence>
<evidence type="ECO:0000256" key="1">
    <source>
        <dbReference type="ARBA" id="ARBA00005417"/>
    </source>
</evidence>
<proteinExistence type="inferred from homology"/>
<dbReference type="RefSeq" id="WP_106006151.1">
    <property type="nucleotide sequence ID" value="NZ_CP136419.1"/>
</dbReference>
<evidence type="ECO:0000313" key="8">
    <source>
        <dbReference type="Proteomes" id="UP000238415"/>
    </source>
</evidence>
<dbReference type="SMART" id="SM00382">
    <property type="entry name" value="AAA"/>
    <property type="match status" value="1"/>
</dbReference>
<dbReference type="InterPro" id="IPR003593">
    <property type="entry name" value="AAA+_ATPase"/>
</dbReference>
<dbReference type="GO" id="GO:0015807">
    <property type="term" value="P:L-amino acid transport"/>
    <property type="evidence" value="ECO:0007669"/>
    <property type="project" value="TreeGrafter"/>
</dbReference>
<keyword evidence="4 7" id="KW-0067">ATP-binding</keyword>
<dbReference type="EMBL" id="PVXM01000052">
    <property type="protein sequence ID" value="PRR69681.1"/>
    <property type="molecule type" value="Genomic_DNA"/>
</dbReference>
<dbReference type="InterPro" id="IPR052156">
    <property type="entry name" value="BCAA_Transport_ATP-bd_LivF"/>
</dbReference>
<dbReference type="GO" id="GO:0016887">
    <property type="term" value="F:ATP hydrolysis activity"/>
    <property type="evidence" value="ECO:0007669"/>
    <property type="project" value="InterPro"/>
</dbReference>
<reference evidence="7 8" key="1">
    <citation type="submission" date="2018-03" db="EMBL/GenBank/DDBJ databases">
        <title>Genome sequence of Moorella humiferrea DSM 23265.</title>
        <authorList>
            <person name="Poehlein A."/>
            <person name="Daniel R."/>
        </authorList>
    </citation>
    <scope>NUCLEOTIDE SEQUENCE [LARGE SCALE GENOMIC DNA]</scope>
    <source>
        <strain evidence="7 8">DSM 23265</strain>
    </source>
</reference>
<evidence type="ECO:0000256" key="2">
    <source>
        <dbReference type="ARBA" id="ARBA00022448"/>
    </source>
</evidence>
<dbReference type="PANTHER" id="PTHR43820">
    <property type="entry name" value="HIGH-AFFINITY BRANCHED-CHAIN AMINO ACID TRANSPORT ATP-BINDING PROTEIN LIVF"/>
    <property type="match status" value="1"/>
</dbReference>
<keyword evidence="3" id="KW-0547">Nucleotide-binding</keyword>
<dbReference type="InterPro" id="IPR003439">
    <property type="entry name" value="ABC_transporter-like_ATP-bd"/>
</dbReference>
<sequence>MLELRQVYTKYGQIPMLMGVNIKVNPGEAVCMLGANGAGKTTLLKTIIGMVKPVKGEVVFNGQRIDTLPSHKIIPLGIAIVPEREGLFPKLTVETNLLMGAYYENDKKKIALRMEEVLNIFPRLKERFHQKAGTLSGGERKMLGIARALLADPKILLMDEPSLGLAPATVNEVFSVIKRIKEEKKIAILLVEQNAQKALSVAERGYVLQKGSIILEGLKEELQENSIVKESYLSAG</sequence>
<dbReference type="Gene3D" id="3.40.50.300">
    <property type="entry name" value="P-loop containing nucleotide triphosphate hydrolases"/>
    <property type="match status" value="1"/>
</dbReference>
<feature type="domain" description="ABC transporter" evidence="6">
    <location>
        <begin position="2"/>
        <end position="235"/>
    </location>
</feature>
<dbReference type="InterPro" id="IPR027417">
    <property type="entry name" value="P-loop_NTPase"/>
</dbReference>
<evidence type="ECO:0000256" key="4">
    <source>
        <dbReference type="ARBA" id="ARBA00022840"/>
    </source>
</evidence>
<evidence type="ECO:0000259" key="6">
    <source>
        <dbReference type="PROSITE" id="PS50893"/>
    </source>
</evidence>
<keyword evidence="5" id="KW-0029">Amino-acid transport</keyword>
<dbReference type="PANTHER" id="PTHR43820:SF4">
    <property type="entry name" value="HIGH-AFFINITY BRANCHED-CHAIN AMINO ACID TRANSPORT ATP-BINDING PROTEIN LIVF"/>
    <property type="match status" value="1"/>
</dbReference>
<name>A0A2T0ALV8_9FIRM</name>
<dbReference type="CDD" id="cd03224">
    <property type="entry name" value="ABC_TM1139_LivF_branched"/>
    <property type="match status" value="1"/>
</dbReference>
<dbReference type="GO" id="GO:0015658">
    <property type="term" value="F:branched-chain amino acid transmembrane transporter activity"/>
    <property type="evidence" value="ECO:0007669"/>
    <property type="project" value="TreeGrafter"/>
</dbReference>
<comment type="similarity">
    <text evidence="1">Belongs to the ABC transporter superfamily.</text>
</comment>
<dbReference type="Pfam" id="PF00005">
    <property type="entry name" value="ABC_tran"/>
    <property type="match status" value="1"/>
</dbReference>
<dbReference type="SUPFAM" id="SSF52540">
    <property type="entry name" value="P-loop containing nucleoside triphosphate hydrolases"/>
    <property type="match status" value="1"/>
</dbReference>
<keyword evidence="2" id="KW-0813">Transport</keyword>
<evidence type="ECO:0000313" key="7">
    <source>
        <dbReference type="EMBL" id="PRR69681.1"/>
    </source>
</evidence>
<dbReference type="InterPro" id="IPR017871">
    <property type="entry name" value="ABC_transporter-like_CS"/>
</dbReference>
<protein>
    <submittedName>
        <fullName evidence="7">High-affinity branched-chain amino acid transport ATP-binding protein LivF</fullName>
    </submittedName>
</protein>
<gene>
    <name evidence="7" type="primary">livF_3</name>
    <name evidence="7" type="ORF">MOHU_22210</name>
</gene>
<dbReference type="PROSITE" id="PS00211">
    <property type="entry name" value="ABC_TRANSPORTER_1"/>
    <property type="match status" value="1"/>
</dbReference>
<organism evidence="7 8">
    <name type="scientific">Neomoorella humiferrea</name>
    <dbReference type="NCBI Taxonomy" id="676965"/>
    <lineage>
        <taxon>Bacteria</taxon>
        <taxon>Bacillati</taxon>
        <taxon>Bacillota</taxon>
        <taxon>Clostridia</taxon>
        <taxon>Neomoorellales</taxon>
        <taxon>Neomoorellaceae</taxon>
        <taxon>Neomoorella</taxon>
    </lineage>
</organism>
<dbReference type="OrthoDB" id="9806726at2"/>
<comment type="caution">
    <text evidence="7">The sequence shown here is derived from an EMBL/GenBank/DDBJ whole genome shotgun (WGS) entry which is preliminary data.</text>
</comment>
<dbReference type="Proteomes" id="UP000238415">
    <property type="component" value="Unassembled WGS sequence"/>
</dbReference>
<evidence type="ECO:0000256" key="5">
    <source>
        <dbReference type="ARBA" id="ARBA00022970"/>
    </source>
</evidence>
<dbReference type="PROSITE" id="PS50893">
    <property type="entry name" value="ABC_TRANSPORTER_2"/>
    <property type="match status" value="1"/>
</dbReference>